<feature type="transmembrane region" description="Helical" evidence="1">
    <location>
        <begin position="7"/>
        <end position="30"/>
    </location>
</feature>
<gene>
    <name evidence="2" type="ORF">EDS130_LOCUS15924</name>
    <name evidence="3" type="ORF">XAT740_LOCUS21746</name>
</gene>
<evidence type="ECO:0000313" key="3">
    <source>
        <dbReference type="EMBL" id="CAF1165863.1"/>
    </source>
</evidence>
<proteinExistence type="predicted"/>
<keyword evidence="1" id="KW-1133">Transmembrane helix</keyword>
<organism evidence="3 4">
    <name type="scientific">Adineta ricciae</name>
    <name type="common">Rotifer</name>
    <dbReference type="NCBI Taxonomy" id="249248"/>
    <lineage>
        <taxon>Eukaryota</taxon>
        <taxon>Metazoa</taxon>
        <taxon>Spiralia</taxon>
        <taxon>Gnathifera</taxon>
        <taxon>Rotifera</taxon>
        <taxon>Eurotatoria</taxon>
        <taxon>Bdelloidea</taxon>
        <taxon>Adinetida</taxon>
        <taxon>Adinetidae</taxon>
        <taxon>Adineta</taxon>
    </lineage>
</organism>
<reference evidence="3" key="1">
    <citation type="submission" date="2021-02" db="EMBL/GenBank/DDBJ databases">
        <authorList>
            <person name="Nowell W R."/>
        </authorList>
    </citation>
    <scope>NUCLEOTIDE SEQUENCE</scope>
</reference>
<dbReference type="AlphaFoldDB" id="A0A814TWU9"/>
<dbReference type="EMBL" id="CAJNOR010001570">
    <property type="protein sequence ID" value="CAF1165863.1"/>
    <property type="molecule type" value="Genomic_DNA"/>
</dbReference>
<dbReference type="Proteomes" id="UP000663852">
    <property type="component" value="Unassembled WGS sequence"/>
</dbReference>
<evidence type="ECO:0000313" key="4">
    <source>
        <dbReference type="Proteomes" id="UP000663828"/>
    </source>
</evidence>
<keyword evidence="1" id="KW-0472">Membrane</keyword>
<accession>A0A814TWU9</accession>
<name>A0A814TWU9_ADIRI</name>
<sequence length="363" mass="39005">MGRTIKIALILGSIGIVVAAAVATALTLYFKRKTDPTTISNNTTVQQSTTTSGFMGVNVSTNRVNTTIYDASRTTGITNPTTTLISTISSTRMSVSTTQAAFVNNTVSQYSSALTISSQTFCRSGSCSDAKQYFEAFRLTVLATGPYSMKSSGNLDTYGYLYSGTFDPFNPTTNLVTSNDDDGGNRQFMMNATLQTSVQYIIVVTSYYTFNLGPYTVTVTGPGSVALSLMNITGLTTQRSLYLSTLNNSSATFCRVGNCSNGLYYYYTALRLNVSTNGTYYIVSYNNFYAYGYIYNSSFMASAPDTNFLISNEDGAGYGAFLLSTNISPISSYVLVVTTYSTNVTGPYAVIVYGKGTVSFSVG</sequence>
<evidence type="ECO:0000256" key="1">
    <source>
        <dbReference type="SAM" id="Phobius"/>
    </source>
</evidence>
<dbReference type="OrthoDB" id="10059714at2759"/>
<protein>
    <submittedName>
        <fullName evidence="3">Uncharacterized protein</fullName>
    </submittedName>
</protein>
<dbReference type="EMBL" id="CAJNOJ010000068">
    <property type="protein sequence ID" value="CAF1021582.1"/>
    <property type="molecule type" value="Genomic_DNA"/>
</dbReference>
<evidence type="ECO:0000313" key="2">
    <source>
        <dbReference type="EMBL" id="CAF1021582.1"/>
    </source>
</evidence>
<keyword evidence="1" id="KW-0812">Transmembrane</keyword>
<dbReference type="Proteomes" id="UP000663828">
    <property type="component" value="Unassembled WGS sequence"/>
</dbReference>
<comment type="caution">
    <text evidence="3">The sequence shown here is derived from an EMBL/GenBank/DDBJ whole genome shotgun (WGS) entry which is preliminary data.</text>
</comment>
<keyword evidence="4" id="KW-1185">Reference proteome</keyword>